<dbReference type="EMBL" id="JAFCLK010000012">
    <property type="protein sequence ID" value="MBR1137069.1"/>
    <property type="molecule type" value="Genomic_DNA"/>
</dbReference>
<comment type="caution">
    <text evidence="15">The sequence shown here is derived from an EMBL/GenBank/DDBJ whole genome shotgun (WGS) entry which is preliminary data.</text>
</comment>
<keyword evidence="4" id="KW-1134">Transmembrane beta strand</keyword>
<evidence type="ECO:0000256" key="5">
    <source>
        <dbReference type="ARBA" id="ARBA00022692"/>
    </source>
</evidence>
<dbReference type="PRINTS" id="PR00811">
    <property type="entry name" value="BCTERIALGSPD"/>
</dbReference>
<proteinExistence type="inferred from homology"/>
<evidence type="ECO:0000256" key="11">
    <source>
        <dbReference type="SAM" id="MobiDB-lite"/>
    </source>
</evidence>
<evidence type="ECO:0000256" key="7">
    <source>
        <dbReference type="ARBA" id="ARBA00022927"/>
    </source>
</evidence>
<keyword evidence="9" id="KW-0998">Cell outer membrane</keyword>
<dbReference type="InterPro" id="IPR038591">
    <property type="entry name" value="NolW-like_sf"/>
</dbReference>
<dbReference type="InterPro" id="IPR049371">
    <property type="entry name" value="GspD-like_N0"/>
</dbReference>
<comment type="similarity">
    <text evidence="2">Belongs to the bacterial secretin family. GSP D subfamily.</text>
</comment>
<evidence type="ECO:0000256" key="10">
    <source>
        <dbReference type="RuleBase" id="RU004004"/>
    </source>
</evidence>
<protein>
    <submittedName>
        <fullName evidence="15">Type II secretion system secretin GspD</fullName>
    </submittedName>
</protein>
<feature type="domain" description="NolW-like" evidence="13">
    <location>
        <begin position="214"/>
        <end position="271"/>
    </location>
</feature>
<dbReference type="Pfam" id="PF21305">
    <property type="entry name" value="type_II_gspD_N0"/>
    <property type="match status" value="1"/>
</dbReference>
<dbReference type="PANTHER" id="PTHR30332:SF25">
    <property type="entry name" value="SECRETIN XPSD"/>
    <property type="match status" value="1"/>
</dbReference>
<keyword evidence="3 10" id="KW-0813">Transport</keyword>
<evidence type="ECO:0000256" key="9">
    <source>
        <dbReference type="ARBA" id="ARBA00023237"/>
    </source>
</evidence>
<keyword evidence="6" id="KW-0732">Signal</keyword>
<evidence type="ECO:0000313" key="15">
    <source>
        <dbReference type="EMBL" id="MBR1137069.1"/>
    </source>
</evidence>
<feature type="domain" description="Type II/III secretion system secretin-like" evidence="12">
    <location>
        <begin position="581"/>
        <end position="745"/>
    </location>
</feature>
<dbReference type="Pfam" id="PF00263">
    <property type="entry name" value="Secretin"/>
    <property type="match status" value="1"/>
</dbReference>
<evidence type="ECO:0000259" key="12">
    <source>
        <dbReference type="Pfam" id="PF00263"/>
    </source>
</evidence>
<dbReference type="InterPro" id="IPR050810">
    <property type="entry name" value="Bact_Secretion_Sys_Channel"/>
</dbReference>
<evidence type="ECO:0000313" key="16">
    <source>
        <dbReference type="Proteomes" id="UP001314635"/>
    </source>
</evidence>
<evidence type="ECO:0000256" key="2">
    <source>
        <dbReference type="ARBA" id="ARBA00006980"/>
    </source>
</evidence>
<gene>
    <name evidence="15" type="primary">gspD</name>
    <name evidence="15" type="ORF">JQ619_14940</name>
</gene>
<dbReference type="InterPro" id="IPR001775">
    <property type="entry name" value="GspD/PilQ"/>
</dbReference>
<feature type="compositionally biased region" description="Low complexity" evidence="11">
    <location>
        <begin position="388"/>
        <end position="415"/>
    </location>
</feature>
<keyword evidence="16" id="KW-1185">Reference proteome</keyword>
<dbReference type="InterPro" id="IPR013356">
    <property type="entry name" value="T2SS_GspD"/>
</dbReference>
<evidence type="ECO:0000256" key="1">
    <source>
        <dbReference type="ARBA" id="ARBA00004442"/>
    </source>
</evidence>
<dbReference type="NCBIfam" id="TIGR02517">
    <property type="entry name" value="type_II_gspD"/>
    <property type="match status" value="1"/>
</dbReference>
<dbReference type="InterPro" id="IPR005644">
    <property type="entry name" value="NolW-like"/>
</dbReference>
<feature type="domain" description="NolW-like" evidence="13">
    <location>
        <begin position="352"/>
        <end position="496"/>
    </location>
</feature>
<dbReference type="RefSeq" id="WP_172236882.1">
    <property type="nucleotide sequence ID" value="NZ_JABFDP010000012.1"/>
</dbReference>
<comment type="subcellular location">
    <subcellularLocation>
        <location evidence="1 10">Cell outer membrane</location>
    </subcellularLocation>
</comment>
<keyword evidence="5" id="KW-0812">Transmembrane</keyword>
<dbReference type="PROSITE" id="PS51257">
    <property type="entry name" value="PROKAR_LIPOPROTEIN"/>
    <property type="match status" value="1"/>
</dbReference>
<evidence type="ECO:0000259" key="13">
    <source>
        <dbReference type="Pfam" id="PF03958"/>
    </source>
</evidence>
<reference evidence="16" key="1">
    <citation type="journal article" date="2021" name="ISME J.">
        <title>Evolutionary origin and ecological implication of a unique nif island in free-living Bradyrhizobium lineages.</title>
        <authorList>
            <person name="Tao J."/>
        </authorList>
    </citation>
    <scope>NUCLEOTIDE SEQUENCE [LARGE SCALE GENOMIC DNA]</scope>
    <source>
        <strain evidence="16">SZCCT0094</strain>
    </source>
</reference>
<dbReference type="Gene3D" id="3.30.1370.120">
    <property type="match status" value="2"/>
</dbReference>
<dbReference type="InterPro" id="IPR004846">
    <property type="entry name" value="T2SS/T3SS_dom"/>
</dbReference>
<evidence type="ECO:0000259" key="14">
    <source>
        <dbReference type="Pfam" id="PF21305"/>
    </source>
</evidence>
<dbReference type="Pfam" id="PF03958">
    <property type="entry name" value="Secretin_N"/>
    <property type="match status" value="2"/>
</dbReference>
<keyword evidence="8" id="KW-0472">Membrane</keyword>
<accession>A0ABS5G714</accession>
<name>A0ABS5G714_9BRAD</name>
<evidence type="ECO:0000256" key="4">
    <source>
        <dbReference type="ARBA" id="ARBA00022452"/>
    </source>
</evidence>
<dbReference type="PANTHER" id="PTHR30332">
    <property type="entry name" value="PROBABLE GENERAL SECRETION PATHWAY PROTEIN D"/>
    <property type="match status" value="1"/>
</dbReference>
<evidence type="ECO:0000256" key="8">
    <source>
        <dbReference type="ARBA" id="ARBA00023136"/>
    </source>
</evidence>
<feature type="region of interest" description="Disordered" evidence="11">
    <location>
        <begin position="381"/>
        <end position="459"/>
    </location>
</feature>
<keyword evidence="7" id="KW-0653">Protein transport</keyword>
<dbReference type="PRINTS" id="PR01032">
    <property type="entry name" value="PHAGEIV"/>
</dbReference>
<evidence type="ECO:0000256" key="3">
    <source>
        <dbReference type="ARBA" id="ARBA00022448"/>
    </source>
</evidence>
<dbReference type="Proteomes" id="UP001314635">
    <property type="component" value="Unassembled WGS sequence"/>
</dbReference>
<organism evidence="15 16">
    <name type="scientific">Bradyrhizobium denitrificans</name>
    <dbReference type="NCBI Taxonomy" id="2734912"/>
    <lineage>
        <taxon>Bacteria</taxon>
        <taxon>Pseudomonadati</taxon>
        <taxon>Pseudomonadota</taxon>
        <taxon>Alphaproteobacteria</taxon>
        <taxon>Hyphomicrobiales</taxon>
        <taxon>Nitrobacteraceae</taxon>
        <taxon>Bradyrhizobium</taxon>
    </lineage>
</organism>
<evidence type="ECO:0000256" key="6">
    <source>
        <dbReference type="ARBA" id="ARBA00022729"/>
    </source>
</evidence>
<feature type="domain" description="GspD-like N0" evidence="14">
    <location>
        <begin position="118"/>
        <end position="184"/>
    </location>
</feature>
<sequence>MGGRVLAISDEGPGWRRCRALAALVIVSMVLAGCNPATLGSDSRGDDVMDKVGRLDLSPRYPRQVMPEQSPAARRARAEIYGGNDDPRDARAELPAAPSLPVQEAAAHSQAIGNGFELNFENSPIATVAKVVLGDVLGVGYTIDPRIQGTVSLSSVRPVPKSDVVYVLENALRLAGTALVRDNSGYRLIPLGEAVGAGNVDAPGAAAEPGYGITVLPLQYVSAPTLLKLLDSFALKPGTVRADPGRNMLLIQGTGSERRTAVDAALSFDADWMKGQSVGIFPIANGNPEPIVAELEKIMDTGDSGLGQNMVKFQTISRMNAVMVISRKPALLRTAETWIKRLDAGNTLRNSVHVYRVKYGEARQMARVLNEMFTGNSVSADASSTDLAPGSGAASSSSSERLSAAGTASTGSLSGQQPGNNGLVANRGFGGGPPPTQTSLDSAPESRASAGGSKPLMDGVRITPDVVNNTLLIYADRENYRIIEATLRQCDRPQLQVAIDATIAEVTLNDNLNYGVQAYLTSKNLGLRPDQGSLLNTTSTSAPATVASAAGTITNAFLNRAFPGFNFLIGSESQPSAILSALHTVTDVKVLSNPSLVVIDNQAATLQVGDQVPVSTGSATVLTTNNTVVNTIDYRNTGIILRVAPRVNENGNVRLEIEQEISNVSPQTANSLTPTVAQRKVKSAVAVASGQTVLLAGLISETHQGTRNGVPGVDQIPVLGDLFSNNDRTRGRTELIIFIRPQIIRDGTDAHYVAEELRSKLRGTIRPVSTSALQPPRAGR</sequence>